<dbReference type="Proteomes" id="UP000315131">
    <property type="component" value="Unassembled WGS sequence"/>
</dbReference>
<protein>
    <submittedName>
        <fullName evidence="3">Activator of HSP90 ATPase</fullName>
    </submittedName>
</protein>
<sequence>MEFAGKKTVTIGTYVPKPIDRIWELWTNPDHIKKWNSAGVDWHCPNAVNDLKPGGKFNWRMENVDGSDGFDFSGTFRKISDKHKIILKLDDDRMVTIDFTRLENGTKITETFEVEDENSIENQRKGWQAILDNFKVYAMNESADNP</sequence>
<organism evidence="3 4">
    <name type="scientific">Christiangramia sabulilitoris</name>
    <dbReference type="NCBI Taxonomy" id="2583991"/>
    <lineage>
        <taxon>Bacteria</taxon>
        <taxon>Pseudomonadati</taxon>
        <taxon>Bacteroidota</taxon>
        <taxon>Flavobacteriia</taxon>
        <taxon>Flavobacteriales</taxon>
        <taxon>Flavobacteriaceae</taxon>
        <taxon>Christiangramia</taxon>
    </lineage>
</organism>
<evidence type="ECO:0000256" key="1">
    <source>
        <dbReference type="ARBA" id="ARBA00006817"/>
    </source>
</evidence>
<reference evidence="3 4" key="1">
    <citation type="submission" date="2019-06" db="EMBL/GenBank/DDBJ databases">
        <title>Gramella sabulilitoris sp. nov., isolated from a marine sand.</title>
        <authorList>
            <person name="Yoon J.-H."/>
        </authorList>
    </citation>
    <scope>NUCLEOTIDE SEQUENCE [LARGE SCALE GENOMIC DNA]</scope>
    <source>
        <strain evidence="3 4">HSMS-1</strain>
    </source>
</reference>
<feature type="domain" description="Activator of Hsp90 ATPase homologue 1/2-like C-terminal" evidence="2">
    <location>
        <begin position="18"/>
        <end position="137"/>
    </location>
</feature>
<dbReference type="OrthoDB" id="384974at2"/>
<dbReference type="Pfam" id="PF08327">
    <property type="entry name" value="AHSA1"/>
    <property type="match status" value="1"/>
</dbReference>
<dbReference type="EMBL" id="VHSF01000003">
    <property type="protein sequence ID" value="TRO64370.1"/>
    <property type="molecule type" value="Genomic_DNA"/>
</dbReference>
<evidence type="ECO:0000259" key="2">
    <source>
        <dbReference type="Pfam" id="PF08327"/>
    </source>
</evidence>
<evidence type="ECO:0000313" key="4">
    <source>
        <dbReference type="Proteomes" id="UP000315131"/>
    </source>
</evidence>
<evidence type="ECO:0000313" key="3">
    <source>
        <dbReference type="EMBL" id="TRO64370.1"/>
    </source>
</evidence>
<dbReference type="AlphaFoldDB" id="A0A550I0A6"/>
<dbReference type="Gene3D" id="3.30.530.20">
    <property type="match status" value="1"/>
</dbReference>
<accession>A0A550I0A6</accession>
<dbReference type="InterPro" id="IPR023393">
    <property type="entry name" value="START-like_dom_sf"/>
</dbReference>
<gene>
    <name evidence="3" type="ORF">FGM01_12835</name>
</gene>
<keyword evidence="4" id="KW-1185">Reference proteome</keyword>
<comment type="similarity">
    <text evidence="1">Belongs to the AHA1 family.</text>
</comment>
<comment type="caution">
    <text evidence="3">The sequence shown here is derived from an EMBL/GenBank/DDBJ whole genome shotgun (WGS) entry which is preliminary data.</text>
</comment>
<proteinExistence type="inferred from homology"/>
<dbReference type="SUPFAM" id="SSF55961">
    <property type="entry name" value="Bet v1-like"/>
    <property type="match status" value="1"/>
</dbReference>
<name>A0A550I0A6_9FLAO</name>
<dbReference type="RefSeq" id="WP_143411565.1">
    <property type="nucleotide sequence ID" value="NZ_VHSF01000003.1"/>
</dbReference>
<dbReference type="InterPro" id="IPR013538">
    <property type="entry name" value="ASHA1/2-like_C"/>
</dbReference>